<dbReference type="STRING" id="1045774.SAMN05421872_10944"/>
<sequence>MSERPTLLHLRTGTAHLPAFVRGHLADQRRCLEQWFRVVVVEGDADYAALVDRHEPALALLESGVYTVPRTITGLTARPEVPRLGFLHADAYCPTRARAIADFDHWEVEQVLTTSVSMAAYTPALAERLVVWANFVVPSGDDPLPPAGRPVPVLMTGSHAAHYPWRVAVARELEQAGIATRRTPHAGWFDRAADARMVSGAAYVAELESSQVVPACGSIARDLVRKHLEVPAAGALLVAEPSAALAAAGFRDGVNCVLAEPREAVRRTRDLLGEPDELARLAAAGRTLVLERHTAAQRDQVRQWHDLRRQHPGARIGHRGPFLPLEVGTQAPTLAADGRDRILLAEAGELRRGGRVAEAEVRALRAANLHPAIEPLAELARCRLAVGRAASAADVAARGVEMSTSIGGAPDPGMLALLVRAETAAHRPDRAARLAAAYPADPRRRASLVPVDPGEGRPFRIHRGPAGPVPALRPRYRRLRLRWRSRLRTLLWRTGTLETELAGLLARTQPTRVVVVAPSRRGRACVALTQVVAASTSVDEVWWSNGSGRSAARLRFGVHESTWEPGVAP</sequence>
<evidence type="ECO:0000313" key="3">
    <source>
        <dbReference type="Proteomes" id="UP000199034"/>
    </source>
</evidence>
<reference evidence="2 3" key="1">
    <citation type="submission" date="2016-10" db="EMBL/GenBank/DDBJ databases">
        <authorList>
            <person name="de Groot N.N."/>
        </authorList>
    </citation>
    <scope>NUCLEOTIDE SEQUENCE [LARGE SCALE GENOMIC DNA]</scope>
    <source>
        <strain evidence="2 3">CGMCC 4.6858</strain>
    </source>
</reference>
<evidence type="ECO:0000259" key="1">
    <source>
        <dbReference type="Pfam" id="PF13524"/>
    </source>
</evidence>
<dbReference type="InterPro" id="IPR055259">
    <property type="entry name" value="YkvP/CgeB_Glyco_trans-like"/>
</dbReference>
<proteinExistence type="predicted"/>
<dbReference type="Pfam" id="PF13524">
    <property type="entry name" value="Glyco_trans_1_2"/>
    <property type="match status" value="1"/>
</dbReference>
<protein>
    <submittedName>
        <fullName evidence="2">Glycosyl transferases group 1</fullName>
    </submittedName>
</protein>
<name>A0A1G6VTB9_9ACTN</name>
<dbReference type="EMBL" id="FMZM01000009">
    <property type="protein sequence ID" value="SDD56791.1"/>
    <property type="molecule type" value="Genomic_DNA"/>
</dbReference>
<keyword evidence="3" id="KW-1185">Reference proteome</keyword>
<accession>A0A1G6VTB9</accession>
<feature type="domain" description="Spore protein YkvP/CgeB glycosyl transferase-like" evidence="1">
    <location>
        <begin position="187"/>
        <end position="301"/>
    </location>
</feature>
<dbReference type="OrthoDB" id="5121913at2"/>
<organism evidence="2 3">
    <name type="scientific">Nocardioides lianchengensis</name>
    <dbReference type="NCBI Taxonomy" id="1045774"/>
    <lineage>
        <taxon>Bacteria</taxon>
        <taxon>Bacillati</taxon>
        <taxon>Actinomycetota</taxon>
        <taxon>Actinomycetes</taxon>
        <taxon>Propionibacteriales</taxon>
        <taxon>Nocardioidaceae</taxon>
        <taxon>Nocardioides</taxon>
    </lineage>
</organism>
<dbReference type="Proteomes" id="UP000199034">
    <property type="component" value="Unassembled WGS sequence"/>
</dbReference>
<evidence type="ECO:0000313" key="2">
    <source>
        <dbReference type="EMBL" id="SDD56791.1"/>
    </source>
</evidence>
<dbReference type="RefSeq" id="WP_090858584.1">
    <property type="nucleotide sequence ID" value="NZ_FMZM01000009.1"/>
</dbReference>
<dbReference type="AlphaFoldDB" id="A0A1G6VTB9"/>
<keyword evidence="2" id="KW-0808">Transferase</keyword>
<dbReference type="GO" id="GO:0016740">
    <property type="term" value="F:transferase activity"/>
    <property type="evidence" value="ECO:0007669"/>
    <property type="project" value="UniProtKB-KW"/>
</dbReference>
<gene>
    <name evidence="2" type="ORF">SAMN05421872_10944</name>
</gene>